<dbReference type="EMBL" id="CP158257">
    <property type="protein sequence ID" value="XDJ55350.1"/>
    <property type="molecule type" value="Genomic_DNA"/>
</dbReference>
<dbReference type="RefSeq" id="WP_343835240.1">
    <property type="nucleotide sequence ID" value="NZ_BAAAEX010000003.1"/>
</dbReference>
<evidence type="ECO:0000313" key="20">
    <source>
        <dbReference type="Proteomes" id="UP001500573"/>
    </source>
</evidence>
<dbReference type="PANTHER" id="PTHR30204">
    <property type="entry name" value="REDOX-CYCLING DRUG-SENSING TRANSCRIPTIONAL ACTIVATOR SOXR"/>
    <property type="match status" value="1"/>
</dbReference>
<keyword evidence="1" id="KW-0678">Repressor</keyword>
<keyword evidence="3" id="KW-0238">DNA-binding</keyword>
<dbReference type="EMBL" id="CP158260">
    <property type="protein sequence ID" value="XDJ64172.1"/>
    <property type="molecule type" value="Genomic_DNA"/>
</dbReference>
<dbReference type="PROSITE" id="PS00552">
    <property type="entry name" value="HTH_MERR_1"/>
    <property type="match status" value="1"/>
</dbReference>
<dbReference type="EMBL" id="CP158268">
    <property type="protein sequence ID" value="XDJ85172.1"/>
    <property type="molecule type" value="Genomic_DNA"/>
</dbReference>
<dbReference type="SUPFAM" id="SSF46955">
    <property type="entry name" value="Putative DNA-binding domain"/>
    <property type="match status" value="1"/>
</dbReference>
<evidence type="ECO:0000313" key="6">
    <source>
        <dbReference type="EMBL" id="GAA0773373.1"/>
    </source>
</evidence>
<dbReference type="EMBL" id="CP158267">
    <property type="protein sequence ID" value="XDJ79612.1"/>
    <property type="molecule type" value="Genomic_DNA"/>
</dbReference>
<dbReference type="EMBL" id="CP158253">
    <property type="protein sequence ID" value="XDJ45427.1"/>
    <property type="molecule type" value="Genomic_DNA"/>
</dbReference>
<dbReference type="GO" id="GO:0003677">
    <property type="term" value="F:DNA binding"/>
    <property type="evidence" value="ECO:0007669"/>
    <property type="project" value="UniProtKB-KW"/>
</dbReference>
<evidence type="ECO:0000259" key="5">
    <source>
        <dbReference type="PROSITE" id="PS50937"/>
    </source>
</evidence>
<evidence type="ECO:0000313" key="13">
    <source>
        <dbReference type="EMBL" id="XDJ64172.1"/>
    </source>
</evidence>
<reference evidence="6" key="1">
    <citation type="journal article" date="2014" name="Int. J. Syst. Evol. Microbiol.">
        <title>Complete genome of a new Firmicutes species belonging to the dominant human colonic microbiota ('Ruminococcus bicirculans') reveals two chromosomes and a selective capacity to utilize plant glucans.</title>
        <authorList>
            <consortium name="NISC Comparative Sequencing Program"/>
            <person name="Wegmann U."/>
            <person name="Louis P."/>
            <person name="Goesmann A."/>
            <person name="Henrissat B."/>
            <person name="Duncan S.H."/>
            <person name="Flint H.J."/>
        </authorList>
    </citation>
    <scope>NUCLEOTIDE SEQUENCE</scope>
    <source>
        <strain evidence="6">JCM 15515</strain>
    </source>
</reference>
<dbReference type="Proteomes" id="UP001500573">
    <property type="component" value="Unassembled WGS sequence"/>
</dbReference>
<evidence type="ECO:0000313" key="15">
    <source>
        <dbReference type="EMBL" id="XDJ68087.1"/>
    </source>
</evidence>
<dbReference type="SMART" id="SM00422">
    <property type="entry name" value="HTH_MERR"/>
    <property type="match status" value="1"/>
</dbReference>
<dbReference type="KEGG" id="cgin:ABRZ00_12540"/>
<dbReference type="AlphaFoldDB" id="A0AB39EB74"/>
<keyword evidence="20" id="KW-1185">Reference proteome</keyword>
<evidence type="ECO:0000313" key="8">
    <source>
        <dbReference type="EMBL" id="XDJ45427.1"/>
    </source>
</evidence>
<evidence type="ECO:0000313" key="14">
    <source>
        <dbReference type="EMBL" id="XDJ67296.1"/>
    </source>
</evidence>
<dbReference type="EMBL" id="CP158254">
    <property type="protein sequence ID" value="XDJ48794.1"/>
    <property type="molecule type" value="Genomic_DNA"/>
</dbReference>
<evidence type="ECO:0000313" key="19">
    <source>
        <dbReference type="EMBL" id="XDJ85172.1"/>
    </source>
</evidence>
<dbReference type="GO" id="GO:0003700">
    <property type="term" value="F:DNA-binding transcription factor activity"/>
    <property type="evidence" value="ECO:0007669"/>
    <property type="project" value="InterPro"/>
</dbReference>
<dbReference type="Gene3D" id="1.10.1660.10">
    <property type="match status" value="1"/>
</dbReference>
<keyword evidence="4" id="KW-0804">Transcription</keyword>
<evidence type="ECO:0000313" key="17">
    <source>
        <dbReference type="EMBL" id="XDJ79612.1"/>
    </source>
</evidence>
<dbReference type="EMBL" id="CP158266">
    <property type="protein sequence ID" value="XDJ83277.1"/>
    <property type="molecule type" value="Genomic_DNA"/>
</dbReference>
<organism evidence="13">
    <name type="scientific">Castellaniella ginsengisoli</name>
    <dbReference type="NCBI Taxonomy" id="546114"/>
    <lineage>
        <taxon>Bacteria</taxon>
        <taxon>Pseudomonadati</taxon>
        <taxon>Pseudomonadota</taxon>
        <taxon>Betaproteobacteria</taxon>
        <taxon>Burkholderiales</taxon>
        <taxon>Alcaligenaceae</taxon>
        <taxon>Castellaniella</taxon>
    </lineage>
</organism>
<protein>
    <submittedName>
        <fullName evidence="6">Hg(II)-responsive transcriptional regulator</fullName>
    </submittedName>
    <submittedName>
        <fullName evidence="13">MerR family transcriptional regulator</fullName>
    </submittedName>
</protein>
<evidence type="ECO:0000313" key="12">
    <source>
        <dbReference type="EMBL" id="XDJ61212.1"/>
    </source>
</evidence>
<dbReference type="PRINTS" id="PR00040">
    <property type="entry name" value="HTHMERR"/>
</dbReference>
<name>A0AB39EB74_9BURK</name>
<dbReference type="GeneID" id="93068376"/>
<dbReference type="InterPro" id="IPR047057">
    <property type="entry name" value="MerR_fam"/>
</dbReference>
<gene>
    <name evidence="6" type="primary">merR</name>
    <name evidence="14" type="ORF">ABRY91_04505</name>
    <name evidence="12" type="ORF">ABRY92_00875</name>
    <name evidence="15" type="ORF">ABRY94_08210</name>
    <name evidence="18" type="ORF">ABRY96_03370</name>
    <name evidence="16" type="ORF">ABRY97_04680</name>
    <name evidence="7" type="ORF">ABRY99_08260</name>
    <name evidence="11" type="ORF">ABRZ00_12540</name>
    <name evidence="10" type="ORF">ABRZ01_12890</name>
    <name evidence="8" type="ORF">ABRZ02_03820</name>
    <name evidence="13" type="ORF">ABRZ03_02135</name>
    <name evidence="9" type="ORF">ABRZ04_07010</name>
    <name evidence="17" type="ORF">ABRZ07_12025</name>
    <name evidence="19" type="ORF">ABRZ08_13380</name>
    <name evidence="6" type="ORF">GCM10009108_03400</name>
</gene>
<proteinExistence type="predicted"/>
<dbReference type="EMBL" id="CP158256">
    <property type="protein sequence ID" value="XDJ52798.1"/>
    <property type="molecule type" value="Genomic_DNA"/>
</dbReference>
<reference evidence="20" key="2">
    <citation type="journal article" date="2019" name="Int. J. Syst. Evol. Microbiol.">
        <title>The Global Catalogue of Microorganisms (GCM) 10K type strain sequencing project: providing services to taxonomists for standard genome sequencing and annotation.</title>
        <authorList>
            <consortium name="The Broad Institute Genomics Platform"/>
            <consortium name="The Broad Institute Genome Sequencing Center for Infectious Disease"/>
            <person name="Wu L."/>
            <person name="Ma J."/>
        </authorList>
    </citation>
    <scope>NUCLEOTIDE SEQUENCE [LARGE SCALE GENOMIC DNA]</scope>
    <source>
        <strain evidence="20">JCM 15515</strain>
    </source>
</reference>
<reference evidence="6" key="3">
    <citation type="submission" date="2023-12" db="EMBL/GenBank/DDBJ databases">
        <authorList>
            <person name="Sun Q."/>
            <person name="Inoue M."/>
        </authorList>
    </citation>
    <scope>NUCLEOTIDE SEQUENCE</scope>
    <source>
        <strain evidence="6">JCM 15515</strain>
    </source>
</reference>
<evidence type="ECO:0000313" key="16">
    <source>
        <dbReference type="EMBL" id="XDJ75451.1"/>
    </source>
</evidence>
<dbReference type="PROSITE" id="PS50937">
    <property type="entry name" value="HTH_MERR_2"/>
    <property type="match status" value="1"/>
</dbReference>
<dbReference type="InterPro" id="IPR000551">
    <property type="entry name" value="MerR-type_HTH_dom"/>
</dbReference>
<evidence type="ECO:0000256" key="4">
    <source>
        <dbReference type="ARBA" id="ARBA00023163"/>
    </source>
</evidence>
<evidence type="ECO:0000313" key="10">
    <source>
        <dbReference type="EMBL" id="XDJ52798.1"/>
    </source>
</evidence>
<dbReference type="InterPro" id="IPR009061">
    <property type="entry name" value="DNA-bd_dom_put_sf"/>
</dbReference>
<dbReference type="EMBL" id="CP158252">
    <property type="protein sequence ID" value="XDJ40949.1"/>
    <property type="molecule type" value="Genomic_DNA"/>
</dbReference>
<feature type="domain" description="HTH merR-type" evidence="5">
    <location>
        <begin position="1"/>
        <end position="69"/>
    </location>
</feature>
<dbReference type="EMBL" id="BAAAEX010000003">
    <property type="protein sequence ID" value="GAA0773373.1"/>
    <property type="molecule type" value="Genomic_DNA"/>
</dbReference>
<sequence length="137" mass="15581">MNIGRAAKLAGVNVETIRYYQRRGLVAVPVKPLGSHRHYSQDVVERIRFIKQAQAWGFSLDEIILLLQPPQVVQCVQVQELVQEKIQVLRSRMRDLSRMVRGLESLLEECRGQPSCAQCPLRAYACCRTLNILVPPA</sequence>
<reference evidence="13" key="4">
    <citation type="submission" date="2024-05" db="EMBL/GenBank/DDBJ databases">
        <authorList>
            <person name="Luo Y.-C."/>
            <person name="Nicholds J."/>
            <person name="Mortimer T."/>
            <person name="Maboni G."/>
        </authorList>
    </citation>
    <scope>NUCLEOTIDE SEQUENCE</scope>
    <source>
        <strain evidence="19">140124</strain>
        <strain evidence="17">141555</strain>
        <strain evidence="18">143751</strain>
        <strain evidence="16">143811</strain>
        <strain evidence="15">144863</strain>
        <strain evidence="14">145849</strain>
        <strain evidence="13">145850</strain>
        <strain evidence="12">145852</strain>
        <strain evidence="11">150221</strain>
        <strain evidence="10">150964</strain>
        <strain evidence="9">151836</strain>
        <strain evidence="8">153271</strain>
        <strain evidence="7">153920</strain>
    </source>
</reference>
<dbReference type="EMBL" id="CP158262">
    <property type="protein sequence ID" value="XDJ68087.1"/>
    <property type="molecule type" value="Genomic_DNA"/>
</dbReference>
<dbReference type="EMBL" id="CP158259">
    <property type="protein sequence ID" value="XDJ61212.1"/>
    <property type="molecule type" value="Genomic_DNA"/>
</dbReference>
<dbReference type="EMBL" id="CP158264">
    <property type="protein sequence ID" value="XDJ75451.1"/>
    <property type="molecule type" value="Genomic_DNA"/>
</dbReference>
<evidence type="ECO:0000256" key="3">
    <source>
        <dbReference type="ARBA" id="ARBA00023125"/>
    </source>
</evidence>
<evidence type="ECO:0000256" key="2">
    <source>
        <dbReference type="ARBA" id="ARBA00023015"/>
    </source>
</evidence>
<dbReference type="PANTHER" id="PTHR30204:SF69">
    <property type="entry name" value="MERR-FAMILY TRANSCRIPTIONAL REGULATOR"/>
    <property type="match status" value="1"/>
</dbReference>
<dbReference type="Pfam" id="PF13411">
    <property type="entry name" value="MerR_1"/>
    <property type="match status" value="1"/>
</dbReference>
<evidence type="ECO:0000313" key="9">
    <source>
        <dbReference type="EMBL" id="XDJ48794.1"/>
    </source>
</evidence>
<evidence type="ECO:0000313" key="18">
    <source>
        <dbReference type="EMBL" id="XDJ83277.1"/>
    </source>
</evidence>
<keyword evidence="2" id="KW-0805">Transcription regulation</keyword>
<dbReference type="EMBL" id="CP158261">
    <property type="protein sequence ID" value="XDJ67296.1"/>
    <property type="molecule type" value="Genomic_DNA"/>
</dbReference>
<evidence type="ECO:0000313" key="11">
    <source>
        <dbReference type="EMBL" id="XDJ55350.1"/>
    </source>
</evidence>
<evidence type="ECO:0000313" key="7">
    <source>
        <dbReference type="EMBL" id="XDJ40949.1"/>
    </source>
</evidence>
<accession>A0AB39EB74</accession>
<evidence type="ECO:0000256" key="1">
    <source>
        <dbReference type="ARBA" id="ARBA00022491"/>
    </source>
</evidence>